<dbReference type="GO" id="GO:0032259">
    <property type="term" value="P:methylation"/>
    <property type="evidence" value="ECO:0007669"/>
    <property type="project" value="UniProtKB-KW"/>
</dbReference>
<evidence type="ECO:0000259" key="4">
    <source>
        <dbReference type="Pfam" id="PF01555"/>
    </source>
</evidence>
<name>A0A6C0HRI8_9ZZZZ</name>
<proteinExistence type="inferred from homology"/>
<dbReference type="Pfam" id="PF01555">
    <property type="entry name" value="N6_N4_Mtase"/>
    <property type="match status" value="1"/>
</dbReference>
<dbReference type="AlphaFoldDB" id="A0A6C0HRI8"/>
<organism evidence="5">
    <name type="scientific">viral metagenome</name>
    <dbReference type="NCBI Taxonomy" id="1070528"/>
    <lineage>
        <taxon>unclassified sequences</taxon>
        <taxon>metagenomes</taxon>
        <taxon>organismal metagenomes</taxon>
    </lineage>
</organism>
<keyword evidence="2" id="KW-0489">Methyltransferase</keyword>
<dbReference type="InterPro" id="IPR029063">
    <property type="entry name" value="SAM-dependent_MTases_sf"/>
</dbReference>
<dbReference type="Gene3D" id="3.40.50.150">
    <property type="entry name" value="Vaccinia Virus protein VP39"/>
    <property type="match status" value="1"/>
</dbReference>
<dbReference type="InterPro" id="IPR002941">
    <property type="entry name" value="DNA_methylase_N4/N6"/>
</dbReference>
<dbReference type="PRINTS" id="PR00508">
    <property type="entry name" value="S21N4MTFRASE"/>
</dbReference>
<feature type="domain" description="DNA methylase N-4/N-6" evidence="4">
    <location>
        <begin position="62"/>
        <end position="305"/>
    </location>
</feature>
<dbReference type="EMBL" id="MN740007">
    <property type="protein sequence ID" value="QHT83301.1"/>
    <property type="molecule type" value="Genomic_DNA"/>
</dbReference>
<evidence type="ECO:0000313" key="5">
    <source>
        <dbReference type="EMBL" id="QHT83301.1"/>
    </source>
</evidence>
<comment type="similarity">
    <text evidence="1">Belongs to the N(4)/N(6)-methyltransferase family.</text>
</comment>
<dbReference type="GO" id="GO:0003677">
    <property type="term" value="F:DNA binding"/>
    <property type="evidence" value="ECO:0007669"/>
    <property type="project" value="InterPro"/>
</dbReference>
<dbReference type="SUPFAM" id="SSF53335">
    <property type="entry name" value="S-adenosyl-L-methionine-dependent methyltransferases"/>
    <property type="match status" value="1"/>
</dbReference>
<accession>A0A6C0HRI8</accession>
<reference evidence="5" key="1">
    <citation type="journal article" date="2020" name="Nature">
        <title>Giant virus diversity and host interactions through global metagenomics.</title>
        <authorList>
            <person name="Schulz F."/>
            <person name="Roux S."/>
            <person name="Paez-Espino D."/>
            <person name="Jungbluth S."/>
            <person name="Walsh D.A."/>
            <person name="Denef V.J."/>
            <person name="McMahon K.D."/>
            <person name="Konstantinidis K.T."/>
            <person name="Eloe-Fadrosh E.A."/>
            <person name="Kyrpides N.C."/>
            <person name="Woyke T."/>
        </authorList>
    </citation>
    <scope>NUCLEOTIDE SEQUENCE</scope>
    <source>
        <strain evidence="5">GVMAG-M-3300023184-167</strain>
    </source>
</reference>
<dbReference type="GO" id="GO:0008170">
    <property type="term" value="F:N-methyltransferase activity"/>
    <property type="evidence" value="ECO:0007669"/>
    <property type="project" value="InterPro"/>
</dbReference>
<evidence type="ECO:0000256" key="2">
    <source>
        <dbReference type="ARBA" id="ARBA00022603"/>
    </source>
</evidence>
<evidence type="ECO:0000256" key="3">
    <source>
        <dbReference type="ARBA" id="ARBA00022679"/>
    </source>
</evidence>
<dbReference type="InterPro" id="IPR001091">
    <property type="entry name" value="RM_Methyltransferase"/>
</dbReference>
<sequence>MTSKEVKDLIVKTIDSEIMTSTELDLISKTIDSEIMTSTELDIEIKNADGLEYLSTIPDGSVDLILTDPPYIISKESGMNAHYNKVKHNEEHKVGFVKTEEEWVKYQTENNLDDTKKDNYMKYGTIYGKKYCVKTDFGVWDSEFTMEILERFICEYYKKLKNGGTIIIFFDLWKISFLKEIMEKYKFKQIRFIEWIKTNPQPLNSSVNYLTNCREIALLGIKGSKPTFNSKYDNGIYMFPLQGGKNRFHPTQKSLSLFEELITKHSNENDVVLDTFLGGGTTAIACKNTKRKFKGCEISAEYFDKVMQLI</sequence>
<dbReference type="InterPro" id="IPR002052">
    <property type="entry name" value="DNA_methylase_N6_adenine_CS"/>
</dbReference>
<protein>
    <recommendedName>
        <fullName evidence="4">DNA methylase N-4/N-6 domain-containing protein</fullName>
    </recommendedName>
</protein>
<dbReference type="PROSITE" id="PS00092">
    <property type="entry name" value="N6_MTASE"/>
    <property type="match status" value="1"/>
</dbReference>
<evidence type="ECO:0000256" key="1">
    <source>
        <dbReference type="ARBA" id="ARBA00006594"/>
    </source>
</evidence>
<keyword evidence="3" id="KW-0808">Transferase</keyword>